<dbReference type="Gene3D" id="2.130.10.10">
    <property type="entry name" value="YVTN repeat-like/Quinoprotein amine dehydrogenase"/>
    <property type="match status" value="2"/>
</dbReference>
<dbReference type="Pfam" id="PF00400">
    <property type="entry name" value="WD40"/>
    <property type="match status" value="2"/>
</dbReference>
<dbReference type="PANTHER" id="PTHR44675:SF1">
    <property type="entry name" value="P21-ACTIVATED PROTEIN KINASE-INTERACTING PROTEIN 1"/>
    <property type="match status" value="1"/>
</dbReference>
<dbReference type="SUPFAM" id="SSF50978">
    <property type="entry name" value="WD40 repeat-like"/>
    <property type="match status" value="1"/>
</dbReference>
<dbReference type="PROSITE" id="PS00678">
    <property type="entry name" value="WD_REPEATS_1"/>
    <property type="match status" value="1"/>
</dbReference>
<dbReference type="PANTHER" id="PTHR44675">
    <property type="entry name" value="PAK1 INTERACTING PROTEIN 1"/>
    <property type="match status" value="1"/>
</dbReference>
<dbReference type="EMBL" id="BEYU01000003">
    <property type="protein sequence ID" value="GBG24015.1"/>
    <property type="molecule type" value="Genomic_DNA"/>
</dbReference>
<keyword evidence="5" id="KW-0808">Transferase</keyword>
<feature type="compositionally biased region" description="Basic residues" evidence="4">
    <location>
        <begin position="341"/>
        <end position="353"/>
    </location>
</feature>
<dbReference type="AlphaFoldDB" id="A0A2R5G0G5"/>
<evidence type="ECO:0000256" key="3">
    <source>
        <dbReference type="PROSITE-ProRule" id="PRU00221"/>
    </source>
</evidence>
<dbReference type="InterPro" id="IPR051959">
    <property type="entry name" value="PAK1-Kinase_Regulator"/>
</dbReference>
<dbReference type="SMART" id="SM00320">
    <property type="entry name" value="WD40"/>
    <property type="match status" value="5"/>
</dbReference>
<accession>A0A2R5G0G5</accession>
<feature type="compositionally biased region" description="Basic and acidic residues" evidence="4">
    <location>
        <begin position="354"/>
        <end position="366"/>
    </location>
</feature>
<feature type="region of interest" description="Disordered" evidence="4">
    <location>
        <begin position="341"/>
        <end position="409"/>
    </location>
</feature>
<name>A0A2R5G0G5_9STRA</name>
<reference evidence="5 6" key="1">
    <citation type="submission" date="2017-12" db="EMBL/GenBank/DDBJ databases">
        <title>Sequencing, de novo assembly and annotation of complete genome of a new Thraustochytrid species, strain FCC1311.</title>
        <authorList>
            <person name="Sedici K."/>
            <person name="Godart F."/>
            <person name="Aiese Cigliano R."/>
            <person name="Sanseverino W."/>
            <person name="Barakat M."/>
            <person name="Ortet P."/>
            <person name="Marechal E."/>
            <person name="Cagnac O."/>
            <person name="Amato A."/>
        </authorList>
    </citation>
    <scope>NUCLEOTIDE SEQUENCE [LARGE SCALE GENOMIC DNA]</scope>
</reference>
<feature type="repeat" description="WD" evidence="3">
    <location>
        <begin position="135"/>
        <end position="169"/>
    </location>
</feature>
<dbReference type="OrthoDB" id="308449at2759"/>
<organism evidence="5 6">
    <name type="scientific">Hondaea fermentalgiana</name>
    <dbReference type="NCBI Taxonomy" id="2315210"/>
    <lineage>
        <taxon>Eukaryota</taxon>
        <taxon>Sar</taxon>
        <taxon>Stramenopiles</taxon>
        <taxon>Bigyra</taxon>
        <taxon>Labyrinthulomycetes</taxon>
        <taxon>Thraustochytrida</taxon>
        <taxon>Thraustochytriidae</taxon>
        <taxon>Hondaea</taxon>
    </lineage>
</organism>
<proteinExistence type="predicted"/>
<dbReference type="InterPro" id="IPR001680">
    <property type="entry name" value="WD40_rpt"/>
</dbReference>
<dbReference type="GO" id="GO:0016301">
    <property type="term" value="F:kinase activity"/>
    <property type="evidence" value="ECO:0007669"/>
    <property type="project" value="UniProtKB-KW"/>
</dbReference>
<dbReference type="PROSITE" id="PS50294">
    <property type="entry name" value="WD_REPEATS_REGION"/>
    <property type="match status" value="1"/>
</dbReference>
<dbReference type="PROSITE" id="PS50082">
    <property type="entry name" value="WD_REPEATS_2"/>
    <property type="match status" value="2"/>
</dbReference>
<keyword evidence="6" id="KW-1185">Reference proteome</keyword>
<dbReference type="InterPro" id="IPR015943">
    <property type="entry name" value="WD40/YVTN_repeat-like_dom_sf"/>
</dbReference>
<dbReference type="Proteomes" id="UP000241890">
    <property type="component" value="Unassembled WGS sequence"/>
</dbReference>
<protein>
    <submittedName>
        <fullName evidence="5">p21-activated protein kinase-interacting protein 1-like</fullName>
    </submittedName>
</protein>
<evidence type="ECO:0000256" key="1">
    <source>
        <dbReference type="ARBA" id="ARBA00022574"/>
    </source>
</evidence>
<comment type="caution">
    <text evidence="5">The sequence shown here is derived from an EMBL/GenBank/DDBJ whole genome shotgun (WGS) entry which is preliminary data.</text>
</comment>
<dbReference type="InterPro" id="IPR036322">
    <property type="entry name" value="WD40_repeat_dom_sf"/>
</dbReference>
<evidence type="ECO:0000256" key="2">
    <source>
        <dbReference type="ARBA" id="ARBA00022737"/>
    </source>
</evidence>
<dbReference type="InParanoid" id="A0A2R5G0G5"/>
<keyword evidence="1 3" id="KW-0853">WD repeat</keyword>
<keyword evidence="2" id="KW-0677">Repeat</keyword>
<gene>
    <name evidence="5" type="ORF">FCC1311_002332</name>
</gene>
<feature type="repeat" description="WD" evidence="3">
    <location>
        <begin position="86"/>
        <end position="117"/>
    </location>
</feature>
<keyword evidence="5" id="KW-0418">Kinase</keyword>
<evidence type="ECO:0000313" key="6">
    <source>
        <dbReference type="Proteomes" id="UP000241890"/>
    </source>
</evidence>
<dbReference type="InterPro" id="IPR019775">
    <property type="entry name" value="WD40_repeat_CS"/>
</dbReference>
<sequence length="409" mass="44243">MADAESAVEGLAVVAGCYDGTLHGWRDEKLAFAYQAQYGCIKAMAVSDVSLSKANVRGNRVLLAMGGTAEAVHTYDLAGQRELVQLEEHENTITALCFVGNSFLLSGGEDGKLCVWDCKDWALMTVLKGHKPGPVTSVAAHPIGKVALSTSRDNSLRMWNLETARPASRNRLEKYKTLDQACWSATGDQYAVVADDRVVLVFRIEDTSGQPYRVIEPGCRVNALTLATPAGEVVLGLEDGRVLVYTAEAESAPLEMQCEKRVRSVYAVHCSRDGTALAKLDTVYAALSNGAIEIWNGLASQKPEKSDQELRLGASAHLTCMVACPLGAQAIAVTSASKAAKKKAKKQKHKQQKVHTETAKESEAKHTKAKGQGKQKQGNGAKRARPGRQEKEQQRNSPGASKRQRSKKR</sequence>
<evidence type="ECO:0000256" key="4">
    <source>
        <dbReference type="SAM" id="MobiDB-lite"/>
    </source>
</evidence>
<evidence type="ECO:0000313" key="5">
    <source>
        <dbReference type="EMBL" id="GBG24015.1"/>
    </source>
</evidence>